<dbReference type="InterPro" id="IPR025699">
    <property type="entry name" value="ABC2_memb-like"/>
</dbReference>
<feature type="transmembrane region" description="Helical" evidence="1">
    <location>
        <begin position="201"/>
        <end position="220"/>
    </location>
</feature>
<feature type="transmembrane region" description="Helical" evidence="1">
    <location>
        <begin position="95"/>
        <end position="121"/>
    </location>
</feature>
<dbReference type="Pfam" id="PF13346">
    <property type="entry name" value="ABC2_membrane_5"/>
    <property type="match status" value="1"/>
</dbReference>
<feature type="transmembrane region" description="Helical" evidence="1">
    <location>
        <begin position="133"/>
        <end position="152"/>
    </location>
</feature>
<feature type="transmembrane region" description="Helical" evidence="1">
    <location>
        <begin position="26"/>
        <end position="44"/>
    </location>
</feature>
<evidence type="ECO:0008006" key="4">
    <source>
        <dbReference type="Google" id="ProtNLM"/>
    </source>
</evidence>
<feature type="transmembrane region" description="Helical" evidence="1">
    <location>
        <begin position="50"/>
        <end position="67"/>
    </location>
</feature>
<sequence>MREKIYEEEILMLNLVLKDFKLGKRYNIFFLIYSLILSVAGLKMNRVPGMLYVLSIVIISYVSTLYANSYDEKYKIDIALNSMPVDKKDIVRAKYLALVLRLLVVSGGIIIFTLILNILGIKAAIRTANLWDLILSFNLLGIFYSVYYPLYYKFEYSKFRIINMGLYILLLVIPGYITKFLKSSMGSRFYNWLMHFKNLNQFHLCISILVLMLLIISMTISSKIYSKKEF</sequence>
<keyword evidence="1" id="KW-1133">Transmembrane helix</keyword>
<evidence type="ECO:0000256" key="1">
    <source>
        <dbReference type="SAM" id="Phobius"/>
    </source>
</evidence>
<proteinExistence type="predicted"/>
<accession>A0A6I6FD27</accession>
<dbReference type="EMBL" id="CP046522">
    <property type="protein sequence ID" value="QGU95745.1"/>
    <property type="molecule type" value="Genomic_DNA"/>
</dbReference>
<dbReference type="Proteomes" id="UP000422764">
    <property type="component" value="Chromosome"/>
</dbReference>
<gene>
    <name evidence="2" type="ORF">GOM49_12165</name>
</gene>
<dbReference type="AlphaFoldDB" id="A0A6I6FD27"/>
<evidence type="ECO:0000313" key="3">
    <source>
        <dbReference type="Proteomes" id="UP000422764"/>
    </source>
</evidence>
<evidence type="ECO:0000313" key="2">
    <source>
        <dbReference type="EMBL" id="QGU95745.1"/>
    </source>
</evidence>
<reference evidence="2 3" key="1">
    <citation type="submission" date="2019-12" db="EMBL/GenBank/DDBJ databases">
        <title>Genome sequenceing of Clostridium bovifaecis.</title>
        <authorList>
            <person name="Yao Y."/>
        </authorList>
    </citation>
    <scope>NUCLEOTIDE SEQUENCE [LARGE SCALE GENOMIC DNA]</scope>
    <source>
        <strain evidence="2 3">BXX</strain>
    </source>
</reference>
<name>A0A6I6FD27_9CLOT</name>
<keyword evidence="1" id="KW-0812">Transmembrane</keyword>
<protein>
    <recommendedName>
        <fullName evidence="4">ABC-2 transporter permease</fullName>
    </recommendedName>
</protein>
<organism evidence="2 3">
    <name type="scientific">Clostridium bovifaecis</name>
    <dbReference type="NCBI Taxonomy" id="2184719"/>
    <lineage>
        <taxon>Bacteria</taxon>
        <taxon>Bacillati</taxon>
        <taxon>Bacillota</taxon>
        <taxon>Clostridia</taxon>
        <taxon>Eubacteriales</taxon>
        <taxon>Clostridiaceae</taxon>
        <taxon>Clostridium</taxon>
    </lineage>
</organism>
<keyword evidence="1" id="KW-0472">Membrane</keyword>
<feature type="transmembrane region" description="Helical" evidence="1">
    <location>
        <begin position="164"/>
        <end position="181"/>
    </location>
</feature>
<dbReference type="PANTHER" id="PTHR41309:SF2">
    <property type="entry name" value="MEMBRANE PROTEIN"/>
    <property type="match status" value="1"/>
</dbReference>
<dbReference type="PANTHER" id="PTHR41309">
    <property type="entry name" value="MEMBRANE PROTEIN-RELATED"/>
    <property type="match status" value="1"/>
</dbReference>
<keyword evidence="3" id="KW-1185">Reference proteome</keyword>